<dbReference type="AlphaFoldDB" id="A0A9D4S3A7"/>
<evidence type="ECO:0000313" key="1">
    <source>
        <dbReference type="EMBL" id="KAH3890191.1"/>
    </source>
</evidence>
<reference evidence="1" key="2">
    <citation type="submission" date="2020-11" db="EMBL/GenBank/DDBJ databases">
        <authorList>
            <person name="McCartney M.A."/>
            <person name="Auch B."/>
            <person name="Kono T."/>
            <person name="Mallez S."/>
            <person name="Becker A."/>
            <person name="Gohl D.M."/>
            <person name="Silverstein K.A.T."/>
            <person name="Koren S."/>
            <person name="Bechman K.B."/>
            <person name="Herman A."/>
            <person name="Abrahante J.E."/>
            <person name="Garbe J."/>
        </authorList>
    </citation>
    <scope>NUCLEOTIDE SEQUENCE</scope>
    <source>
        <strain evidence="1">Duluth1</strain>
        <tissue evidence="1">Whole animal</tissue>
    </source>
</reference>
<keyword evidence="2" id="KW-1185">Reference proteome</keyword>
<reference evidence="1" key="1">
    <citation type="journal article" date="2019" name="bioRxiv">
        <title>The Genome of the Zebra Mussel, Dreissena polymorpha: A Resource for Invasive Species Research.</title>
        <authorList>
            <person name="McCartney M.A."/>
            <person name="Auch B."/>
            <person name="Kono T."/>
            <person name="Mallez S."/>
            <person name="Zhang Y."/>
            <person name="Obille A."/>
            <person name="Becker A."/>
            <person name="Abrahante J.E."/>
            <person name="Garbe J."/>
            <person name="Badalamenti J.P."/>
            <person name="Herman A."/>
            <person name="Mangelson H."/>
            <person name="Liachko I."/>
            <person name="Sullivan S."/>
            <person name="Sone E.D."/>
            <person name="Koren S."/>
            <person name="Silverstein K.A.T."/>
            <person name="Beckman K.B."/>
            <person name="Gohl D.M."/>
        </authorList>
    </citation>
    <scope>NUCLEOTIDE SEQUENCE</scope>
    <source>
        <strain evidence="1">Duluth1</strain>
        <tissue evidence="1">Whole animal</tissue>
    </source>
</reference>
<name>A0A9D4S3A7_DREPO</name>
<gene>
    <name evidence="1" type="ORF">DPMN_014263</name>
</gene>
<organism evidence="1 2">
    <name type="scientific">Dreissena polymorpha</name>
    <name type="common">Zebra mussel</name>
    <name type="synonym">Mytilus polymorpha</name>
    <dbReference type="NCBI Taxonomy" id="45954"/>
    <lineage>
        <taxon>Eukaryota</taxon>
        <taxon>Metazoa</taxon>
        <taxon>Spiralia</taxon>
        <taxon>Lophotrochozoa</taxon>
        <taxon>Mollusca</taxon>
        <taxon>Bivalvia</taxon>
        <taxon>Autobranchia</taxon>
        <taxon>Heteroconchia</taxon>
        <taxon>Euheterodonta</taxon>
        <taxon>Imparidentia</taxon>
        <taxon>Neoheterodontei</taxon>
        <taxon>Myida</taxon>
        <taxon>Dreissenoidea</taxon>
        <taxon>Dreissenidae</taxon>
        <taxon>Dreissena</taxon>
    </lineage>
</organism>
<proteinExistence type="predicted"/>
<sequence>MRPGDLSAIWYRNMRTQYSKLIKVPNKSGSGAVQRTAGQQWLLDSFEFLRPYPVQLRDQRGSKVSCKK</sequence>
<dbReference type="EMBL" id="JAIWYP010000001">
    <property type="protein sequence ID" value="KAH3890191.1"/>
    <property type="molecule type" value="Genomic_DNA"/>
</dbReference>
<evidence type="ECO:0000313" key="2">
    <source>
        <dbReference type="Proteomes" id="UP000828390"/>
    </source>
</evidence>
<dbReference type="Proteomes" id="UP000828390">
    <property type="component" value="Unassembled WGS sequence"/>
</dbReference>
<accession>A0A9D4S3A7</accession>
<protein>
    <submittedName>
        <fullName evidence="1">Uncharacterized protein</fullName>
    </submittedName>
</protein>
<comment type="caution">
    <text evidence="1">The sequence shown here is derived from an EMBL/GenBank/DDBJ whole genome shotgun (WGS) entry which is preliminary data.</text>
</comment>